<dbReference type="EMBL" id="JBHUIP010000013">
    <property type="protein sequence ID" value="MFD2264474.1"/>
    <property type="molecule type" value="Genomic_DNA"/>
</dbReference>
<sequence>MCTLVILRRSEHPWPILLAGNRNEMQARTWDPPARHWDNREDIIAGRDHLTDGSWLGLNDTGVAAVLLNREGTLGPLDGKRSRGELVLEALDHPDAVAAVQALLDLDARAYRPFNMVIADNRDAYWLRNDGRKTKAFALPEGVTMITAREANDPGDPRIALYLPRFKEVAPPDPEKGDWQSWTRLLAERNDEDPSLALTFTTPSGYATLSSALLALPAIGSDKPPVLLHANGAPDRADYQSVLE</sequence>
<dbReference type="RefSeq" id="WP_379877560.1">
    <property type="nucleotide sequence ID" value="NZ_JBHUIP010000013.1"/>
</dbReference>
<reference evidence="2" key="1">
    <citation type="journal article" date="2019" name="Int. J. Syst. Evol. Microbiol.">
        <title>The Global Catalogue of Microorganisms (GCM) 10K type strain sequencing project: providing services to taxonomists for standard genome sequencing and annotation.</title>
        <authorList>
            <consortium name="The Broad Institute Genomics Platform"/>
            <consortium name="The Broad Institute Genome Sequencing Center for Infectious Disease"/>
            <person name="Wu L."/>
            <person name="Ma J."/>
        </authorList>
    </citation>
    <scope>NUCLEOTIDE SEQUENCE [LARGE SCALE GENOMIC DNA]</scope>
    <source>
        <strain evidence="2">CGMCC 1.19062</strain>
    </source>
</reference>
<name>A0ABW5DVG9_9PROT</name>
<evidence type="ECO:0000313" key="1">
    <source>
        <dbReference type="EMBL" id="MFD2264474.1"/>
    </source>
</evidence>
<comment type="caution">
    <text evidence="1">The sequence shown here is derived from an EMBL/GenBank/DDBJ whole genome shotgun (WGS) entry which is preliminary data.</text>
</comment>
<keyword evidence="2" id="KW-1185">Reference proteome</keyword>
<proteinExistence type="predicted"/>
<dbReference type="PANTHER" id="PTHR17985">
    <property type="entry name" value="SER/THR-RICH PROTEIN T10 IN DGCR REGION"/>
    <property type="match status" value="1"/>
</dbReference>
<dbReference type="PANTHER" id="PTHR17985:SF8">
    <property type="entry name" value="TRANSPORT AND GOLGI ORGANIZATION PROTEIN 2 HOMOLOG"/>
    <property type="match status" value="1"/>
</dbReference>
<dbReference type="Proteomes" id="UP001597295">
    <property type="component" value="Unassembled WGS sequence"/>
</dbReference>
<accession>A0ABW5DVG9</accession>
<dbReference type="InterPro" id="IPR008551">
    <property type="entry name" value="TANGO2"/>
</dbReference>
<organism evidence="1 2">
    <name type="scientific">Lacibacterium aquatile</name>
    <dbReference type="NCBI Taxonomy" id="1168082"/>
    <lineage>
        <taxon>Bacteria</taxon>
        <taxon>Pseudomonadati</taxon>
        <taxon>Pseudomonadota</taxon>
        <taxon>Alphaproteobacteria</taxon>
        <taxon>Rhodospirillales</taxon>
        <taxon>Rhodospirillaceae</taxon>
    </lineage>
</organism>
<dbReference type="Pfam" id="PF05742">
    <property type="entry name" value="TANGO2"/>
    <property type="match status" value="1"/>
</dbReference>
<evidence type="ECO:0000313" key="2">
    <source>
        <dbReference type="Proteomes" id="UP001597295"/>
    </source>
</evidence>
<protein>
    <submittedName>
        <fullName evidence="1">NRDE family protein</fullName>
    </submittedName>
</protein>
<gene>
    <name evidence="1" type="ORF">ACFSM5_16335</name>
</gene>